<dbReference type="PANTHER" id="PTHR13144:SF0">
    <property type="entry name" value="PROTEIN TEX261"/>
    <property type="match status" value="1"/>
</dbReference>
<evidence type="ECO:0000256" key="2">
    <source>
        <dbReference type="ARBA" id="ARBA00008096"/>
    </source>
</evidence>
<name>A0A7M7L1B8_VARDE</name>
<dbReference type="RefSeq" id="XP_022672311.1">
    <property type="nucleotide sequence ID" value="XM_022816576.1"/>
</dbReference>
<evidence type="ECO:0000256" key="6">
    <source>
        <dbReference type="ARBA" id="ARBA00023136"/>
    </source>
</evidence>
<evidence type="ECO:0000256" key="5">
    <source>
        <dbReference type="ARBA" id="ARBA00022989"/>
    </source>
</evidence>
<dbReference type="GO" id="GO:0006888">
    <property type="term" value="P:endoplasmic reticulum to Golgi vesicle-mediated transport"/>
    <property type="evidence" value="ECO:0007669"/>
    <property type="project" value="InterPro"/>
</dbReference>
<dbReference type="EnsemblMetazoa" id="XM_022816573">
    <property type="protein sequence ID" value="XP_022672308"/>
    <property type="gene ID" value="LOC111255000"/>
</dbReference>
<dbReference type="GO" id="GO:0030134">
    <property type="term" value="C:COPII-coated ER to Golgi transport vesicle"/>
    <property type="evidence" value="ECO:0007669"/>
    <property type="project" value="TreeGrafter"/>
</dbReference>
<comment type="similarity">
    <text evidence="2">Belongs to the SVP26 family.</text>
</comment>
<evidence type="ECO:0000313" key="9">
    <source>
        <dbReference type="Proteomes" id="UP000594260"/>
    </source>
</evidence>
<dbReference type="GeneID" id="111255000"/>
<dbReference type="RefSeq" id="XP_022672309.1">
    <property type="nucleotide sequence ID" value="XM_022816574.1"/>
</dbReference>
<organism evidence="8 9">
    <name type="scientific">Varroa destructor</name>
    <name type="common">Honeybee mite</name>
    <dbReference type="NCBI Taxonomy" id="109461"/>
    <lineage>
        <taxon>Eukaryota</taxon>
        <taxon>Metazoa</taxon>
        <taxon>Ecdysozoa</taxon>
        <taxon>Arthropoda</taxon>
        <taxon>Chelicerata</taxon>
        <taxon>Arachnida</taxon>
        <taxon>Acari</taxon>
        <taxon>Parasitiformes</taxon>
        <taxon>Mesostigmata</taxon>
        <taxon>Gamasina</taxon>
        <taxon>Dermanyssoidea</taxon>
        <taxon>Varroidae</taxon>
        <taxon>Varroa</taxon>
    </lineage>
</organism>
<keyword evidence="4 7" id="KW-0812">Transmembrane</keyword>
<feature type="transmembrane region" description="Helical" evidence="7">
    <location>
        <begin position="6"/>
        <end position="30"/>
    </location>
</feature>
<keyword evidence="9" id="KW-1185">Reference proteome</keyword>
<dbReference type="AlphaFoldDB" id="A0A7M7L1B8"/>
<dbReference type="Proteomes" id="UP000594260">
    <property type="component" value="Unplaced"/>
</dbReference>
<dbReference type="GO" id="GO:0005789">
    <property type="term" value="C:endoplasmic reticulum membrane"/>
    <property type="evidence" value="ECO:0007669"/>
    <property type="project" value="TreeGrafter"/>
</dbReference>
<evidence type="ECO:0000256" key="4">
    <source>
        <dbReference type="ARBA" id="ARBA00022692"/>
    </source>
</evidence>
<sequence>MFLYLLSWFAMGVQVCFAVLCIASGLYYLAEIVEEFTVATARAIRYMIFGTIFIYSCLLVFENFPTTMLLSGFLSQVSHLLVLKTFPFVDPMSPSFIAGGVLVVWNHYQAFSFFSSVYFPFSEVLAYFTLCLWAVPFAFVVSLSANDAVLPTRAERKILDDGDPFGQSFNFAKRGLKKSSLLTLFRSARESILPQRVKRAF</sequence>
<evidence type="ECO:0000256" key="1">
    <source>
        <dbReference type="ARBA" id="ARBA00004141"/>
    </source>
</evidence>
<dbReference type="EnsemblMetazoa" id="XM_022816576">
    <property type="protein sequence ID" value="XP_022672311"/>
    <property type="gene ID" value="LOC111255000"/>
</dbReference>
<evidence type="ECO:0000313" key="8">
    <source>
        <dbReference type="EnsemblMetazoa" id="XP_022672308"/>
    </source>
</evidence>
<accession>A0A7M7L1B8</accession>
<dbReference type="InParanoid" id="A0A7M7L1B8"/>
<feature type="transmembrane region" description="Helical" evidence="7">
    <location>
        <begin position="42"/>
        <end position="61"/>
    </location>
</feature>
<evidence type="ECO:0000256" key="7">
    <source>
        <dbReference type="SAM" id="Phobius"/>
    </source>
</evidence>
<dbReference type="KEGG" id="vde:111255000"/>
<dbReference type="OMA" id="TMGTEPV"/>
<dbReference type="FunCoup" id="A0A7M7L1B8">
    <property type="interactions" value="1137"/>
</dbReference>
<dbReference type="PANTHER" id="PTHR13144">
    <property type="entry name" value="TEX261 PROTEIN"/>
    <property type="match status" value="1"/>
</dbReference>
<feature type="transmembrane region" description="Helical" evidence="7">
    <location>
        <begin position="125"/>
        <end position="149"/>
    </location>
</feature>
<dbReference type="Pfam" id="PF04148">
    <property type="entry name" value="Erv26"/>
    <property type="match status" value="1"/>
</dbReference>
<evidence type="ECO:0000256" key="3">
    <source>
        <dbReference type="ARBA" id="ARBA00017877"/>
    </source>
</evidence>
<dbReference type="EnsemblMetazoa" id="XM_022816574">
    <property type="protein sequence ID" value="XP_022672309"/>
    <property type="gene ID" value="LOC111255000"/>
</dbReference>
<dbReference type="GO" id="GO:0097020">
    <property type="term" value="F:COPII receptor activity"/>
    <property type="evidence" value="ECO:0007669"/>
    <property type="project" value="InterPro"/>
</dbReference>
<dbReference type="RefSeq" id="XP_022672308.1">
    <property type="nucleotide sequence ID" value="XM_022816573.1"/>
</dbReference>
<dbReference type="OrthoDB" id="28257at2759"/>
<dbReference type="InterPro" id="IPR007277">
    <property type="entry name" value="Svp26/Tex261"/>
</dbReference>
<proteinExistence type="inferred from homology"/>
<protein>
    <recommendedName>
        <fullName evidence="3">Protein TEX261</fullName>
    </recommendedName>
</protein>
<keyword evidence="5 7" id="KW-1133">Transmembrane helix</keyword>
<dbReference type="EnsemblMetazoa" id="XM_022816575">
    <property type="protein sequence ID" value="XP_022672310"/>
    <property type="gene ID" value="LOC111255000"/>
</dbReference>
<comment type="subcellular location">
    <subcellularLocation>
        <location evidence="1">Membrane</location>
        <topology evidence="1">Multi-pass membrane protein</topology>
    </subcellularLocation>
</comment>
<dbReference type="GO" id="GO:0000139">
    <property type="term" value="C:Golgi membrane"/>
    <property type="evidence" value="ECO:0007669"/>
    <property type="project" value="TreeGrafter"/>
</dbReference>
<keyword evidence="6 7" id="KW-0472">Membrane</keyword>
<reference evidence="8" key="1">
    <citation type="submission" date="2021-01" db="UniProtKB">
        <authorList>
            <consortium name="EnsemblMetazoa"/>
        </authorList>
    </citation>
    <scope>IDENTIFICATION</scope>
</reference>
<dbReference type="RefSeq" id="XP_022672310.1">
    <property type="nucleotide sequence ID" value="XM_022816575.1"/>
</dbReference>